<proteinExistence type="predicted"/>
<protein>
    <submittedName>
        <fullName evidence="1">3-oxoacyl-ACP reductase</fullName>
    </submittedName>
</protein>
<organism evidence="1 2">
    <name type="scientific">Paraburkholderia hospita</name>
    <dbReference type="NCBI Taxonomy" id="169430"/>
    <lineage>
        <taxon>Bacteria</taxon>
        <taxon>Pseudomonadati</taxon>
        <taxon>Pseudomonadota</taxon>
        <taxon>Betaproteobacteria</taxon>
        <taxon>Burkholderiales</taxon>
        <taxon>Burkholderiaceae</taxon>
        <taxon>Paraburkholderia</taxon>
    </lineage>
</organism>
<gene>
    <name evidence="1" type="ORF">C2L64_08235</name>
</gene>
<name>A0AAN1J6X4_9BURK</name>
<dbReference type="EMBL" id="CP026105">
    <property type="protein sequence ID" value="AUT68322.1"/>
    <property type="molecule type" value="Genomic_DNA"/>
</dbReference>
<dbReference type="GO" id="GO:0016616">
    <property type="term" value="F:oxidoreductase activity, acting on the CH-OH group of donors, NAD or NADP as acceptor"/>
    <property type="evidence" value="ECO:0007669"/>
    <property type="project" value="TreeGrafter"/>
</dbReference>
<dbReference type="KEGG" id="phs:C2L64_08235"/>
<dbReference type="PANTHER" id="PTHR45458:SF1">
    <property type="entry name" value="SHORT CHAIN DEHYDROGENASE"/>
    <property type="match status" value="1"/>
</dbReference>
<dbReference type="PRINTS" id="PR00081">
    <property type="entry name" value="GDHRDH"/>
</dbReference>
<dbReference type="PANTHER" id="PTHR45458">
    <property type="entry name" value="SHORT-CHAIN DEHYDROGENASE/REDUCTASE SDR"/>
    <property type="match status" value="1"/>
</dbReference>
<dbReference type="SUPFAM" id="SSF51735">
    <property type="entry name" value="NAD(P)-binding Rossmann-fold domains"/>
    <property type="match status" value="1"/>
</dbReference>
<accession>A0AAN1J6X4</accession>
<dbReference type="AlphaFoldDB" id="A0AAN1J6X4"/>
<dbReference type="PROSITE" id="PS00061">
    <property type="entry name" value="ADH_SHORT"/>
    <property type="match status" value="1"/>
</dbReference>
<evidence type="ECO:0000313" key="1">
    <source>
        <dbReference type="EMBL" id="AUT68322.1"/>
    </source>
</evidence>
<dbReference type="InterPro" id="IPR052184">
    <property type="entry name" value="SDR_enzymes"/>
</dbReference>
<dbReference type="InterPro" id="IPR002347">
    <property type="entry name" value="SDR_fam"/>
</dbReference>
<dbReference type="GeneID" id="55528328"/>
<dbReference type="InterPro" id="IPR036291">
    <property type="entry name" value="NAD(P)-bd_dom_sf"/>
</dbReference>
<evidence type="ECO:0000313" key="2">
    <source>
        <dbReference type="Proteomes" id="UP000236649"/>
    </source>
</evidence>
<dbReference type="InterPro" id="IPR020904">
    <property type="entry name" value="Sc_DH/Rdtase_CS"/>
</dbReference>
<dbReference type="Proteomes" id="UP000236649">
    <property type="component" value="Chromosome 1"/>
</dbReference>
<dbReference type="RefSeq" id="WP_086919025.1">
    <property type="nucleotide sequence ID" value="NZ_CADFGJ010000042.1"/>
</dbReference>
<dbReference type="Pfam" id="PF00106">
    <property type="entry name" value="adh_short"/>
    <property type="match status" value="1"/>
</dbReference>
<dbReference type="Gene3D" id="3.40.50.720">
    <property type="entry name" value="NAD(P)-binding Rossmann-like Domain"/>
    <property type="match status" value="1"/>
</dbReference>
<reference evidence="1 2" key="1">
    <citation type="submission" date="2018-01" db="EMBL/GenBank/DDBJ databases">
        <title>Species boundaries and ecological features among Paraburkholderia terrae DSMZ17804T, P. hospita DSMZ17164T and P. caribensis DSMZ13236T.</title>
        <authorList>
            <person name="Pratama A.A."/>
        </authorList>
    </citation>
    <scope>NUCLEOTIDE SEQUENCE [LARGE SCALE GENOMIC DNA]</scope>
    <source>
        <strain evidence="1 2">DSM 17164</strain>
    </source>
</reference>
<sequence length="229" mass="25237">MTTKKTVLVVGASRGLGLALAEEYCGRGWQVIATSRGQSFGLKQLQERYPETLEIETVDVVDLRSVKALHSRLEDRKLDVLFVNAGICKANELTPVEVEEKDFLDMMLTNALSPMRIIEVFHDSVVENGVIAVMSSEIGSIGNCLGFWELYSSSKAALNMLMAAFAARNKEDTRALLLVAPGWVRTEMGGPEAELEISDSIPLVVDMVERNAGKPGLRFTDRHGQILPW</sequence>